<dbReference type="EMBL" id="QUNI01000011">
    <property type="protein sequence ID" value="REG96099.1"/>
    <property type="molecule type" value="Genomic_DNA"/>
</dbReference>
<keyword evidence="1" id="KW-0812">Transmembrane</keyword>
<dbReference type="Proteomes" id="UP000257136">
    <property type="component" value="Unassembled WGS sequence"/>
</dbReference>
<organism evidence="2 3">
    <name type="scientific">Flavobacterium aquicola</name>
    <dbReference type="NCBI Taxonomy" id="1682742"/>
    <lineage>
        <taxon>Bacteria</taxon>
        <taxon>Pseudomonadati</taxon>
        <taxon>Bacteroidota</taxon>
        <taxon>Flavobacteriia</taxon>
        <taxon>Flavobacteriales</taxon>
        <taxon>Flavobacteriaceae</taxon>
        <taxon>Flavobacterium</taxon>
    </lineage>
</organism>
<keyword evidence="3" id="KW-1185">Reference proteome</keyword>
<reference evidence="2 3" key="1">
    <citation type="submission" date="2018-08" db="EMBL/GenBank/DDBJ databases">
        <title>Genomic Encyclopedia of Archaeal and Bacterial Type Strains, Phase II (KMG-II): from individual species to whole genera.</title>
        <authorList>
            <person name="Goeker M."/>
        </authorList>
    </citation>
    <scope>NUCLEOTIDE SEQUENCE [LARGE SCALE GENOMIC DNA]</scope>
    <source>
        <strain evidence="2 3">DSM 100880</strain>
    </source>
</reference>
<gene>
    <name evidence="2" type="ORF">C8P67_11171</name>
</gene>
<evidence type="ECO:0000313" key="3">
    <source>
        <dbReference type="Proteomes" id="UP000257136"/>
    </source>
</evidence>
<evidence type="ECO:0000313" key="2">
    <source>
        <dbReference type="EMBL" id="REG96099.1"/>
    </source>
</evidence>
<dbReference type="AlphaFoldDB" id="A0A3E0EFP7"/>
<sequence>MSLTKKIIFGTIALLTLLILINFGLNLWLNTQLPNVIKQKNETPYNISYNKLKVDLLPSNIQITDITVFPKIKPKNSDAKIGVYAKTKSITITNFSIWSLLFDNIIKAKSITVDQPDVVLYKKDKNTKNIRKEVTEPFDKIIAVSNIYILKGKLAVTAVQDNETIISTQNITATIEDIVLTDDILERPIPFLFDKYIVDCDSLYYKPNDFYTIKAHEIRTANHTLHIKNFEYLPQYSRTEFVKKMQKERDIFTIKASSLDINSMDWGFKDEVFFFKAKSLVLDGVNANIYRNKIPKDDLTKKPLYNELLRSIKFPLQVDTLLVKRSKLVYEEEIDFKKGPAKLTFDHFNLKAAHIKSGYGIKKTADVDININCRFMKDSQLKVHWTFNVLNLKDRFTIKGTIQNFDIKAMYQFTKPYINASFDGVFKSYSFNITGNDKNAHGYANLEYKDLDVTLYKKNDPDKKAKVKSAVANLILKNDSNGRSKEAKIELDRIQEKSFYNFLWRSIAESLKKILI</sequence>
<proteinExistence type="predicted"/>
<dbReference type="RefSeq" id="WP_245980485.1">
    <property type="nucleotide sequence ID" value="NZ_QUNI01000011.1"/>
</dbReference>
<keyword evidence="1" id="KW-1133">Transmembrane helix</keyword>
<accession>A0A3E0EFP7</accession>
<keyword evidence="1" id="KW-0472">Membrane</keyword>
<evidence type="ECO:0008006" key="4">
    <source>
        <dbReference type="Google" id="ProtNLM"/>
    </source>
</evidence>
<comment type="caution">
    <text evidence="2">The sequence shown here is derived from an EMBL/GenBank/DDBJ whole genome shotgun (WGS) entry which is preliminary data.</text>
</comment>
<feature type="transmembrane region" description="Helical" evidence="1">
    <location>
        <begin position="7"/>
        <end position="29"/>
    </location>
</feature>
<evidence type="ECO:0000256" key="1">
    <source>
        <dbReference type="SAM" id="Phobius"/>
    </source>
</evidence>
<name>A0A3E0EFP7_9FLAO</name>
<protein>
    <recommendedName>
        <fullName evidence="4">AsmA-like protein</fullName>
    </recommendedName>
</protein>